<gene>
    <name evidence="2" type="ORF">FB475_4116</name>
</gene>
<dbReference type="Gene3D" id="1.20.120.450">
    <property type="entry name" value="dinb family like domain"/>
    <property type="match status" value="1"/>
</dbReference>
<evidence type="ECO:0000313" key="2">
    <source>
        <dbReference type="EMBL" id="TQJ11208.1"/>
    </source>
</evidence>
<sequence>MENFEQADLSGARFRQARLNEARFHEVYLNDARFRLVDLSGAVLRQVRLTGVSIDGADLRGLTIDGVAIGPLVEAELVRRQPARALRRSTDPADLGKAWTLIQEAWQQTYDHVATLPEGTTDISVDEEWSFTQTLRHLVFATDAWLGAAKQSTDYHPAGLAFTEFDDPASLGLDLTATPPYDEVLKLRADRAAAVQAFLRDATPALLAEPRQGPPWADEPLTTLACLQVILDEELEHHHYATRDLTAIHARS</sequence>
<name>A0A542E7A6_9ACTN</name>
<dbReference type="OrthoDB" id="3542438at2"/>
<protein>
    <submittedName>
        <fullName evidence="2">Pentapeptide repeat protein</fullName>
    </submittedName>
</protein>
<dbReference type="EMBL" id="VFMM01000002">
    <property type="protein sequence ID" value="TQJ11208.1"/>
    <property type="molecule type" value="Genomic_DNA"/>
</dbReference>
<feature type="domain" description="DinB-like" evidence="1">
    <location>
        <begin position="102"/>
        <end position="240"/>
    </location>
</feature>
<dbReference type="InterPro" id="IPR024775">
    <property type="entry name" value="DinB-like"/>
</dbReference>
<reference evidence="2 3" key="1">
    <citation type="submission" date="2019-06" db="EMBL/GenBank/DDBJ databases">
        <title>Sequencing the genomes of 1000 actinobacteria strains.</title>
        <authorList>
            <person name="Klenk H.-P."/>
        </authorList>
    </citation>
    <scope>NUCLEOTIDE SEQUENCE [LARGE SCALE GENOMIC DNA]</scope>
    <source>
        <strain evidence="2 3">DSM 17305</strain>
    </source>
</reference>
<dbReference type="Gene3D" id="2.160.20.80">
    <property type="entry name" value="E3 ubiquitin-protein ligase SopA"/>
    <property type="match status" value="1"/>
</dbReference>
<accession>A0A542E7A6</accession>
<dbReference type="Proteomes" id="UP000316298">
    <property type="component" value="Unassembled WGS sequence"/>
</dbReference>
<evidence type="ECO:0000259" key="1">
    <source>
        <dbReference type="Pfam" id="PF12867"/>
    </source>
</evidence>
<dbReference type="Pfam" id="PF00805">
    <property type="entry name" value="Pentapeptide"/>
    <property type="match status" value="1"/>
</dbReference>
<proteinExistence type="predicted"/>
<dbReference type="InterPro" id="IPR034660">
    <property type="entry name" value="DinB/YfiT-like"/>
</dbReference>
<comment type="caution">
    <text evidence="2">The sequence shown here is derived from an EMBL/GenBank/DDBJ whole genome shotgun (WGS) entry which is preliminary data.</text>
</comment>
<dbReference type="InterPro" id="IPR001646">
    <property type="entry name" value="5peptide_repeat"/>
</dbReference>
<dbReference type="RefSeq" id="WP_141858181.1">
    <property type="nucleotide sequence ID" value="NZ_BAAAKA010000025.1"/>
</dbReference>
<dbReference type="SUPFAM" id="SSF141571">
    <property type="entry name" value="Pentapeptide repeat-like"/>
    <property type="match status" value="1"/>
</dbReference>
<evidence type="ECO:0000313" key="3">
    <source>
        <dbReference type="Proteomes" id="UP000316298"/>
    </source>
</evidence>
<dbReference type="SUPFAM" id="SSF109854">
    <property type="entry name" value="DinB/YfiT-like putative metalloenzymes"/>
    <property type="match status" value="1"/>
</dbReference>
<organism evidence="2 3">
    <name type="scientific">Kribbella jejuensis</name>
    <dbReference type="NCBI Taxonomy" id="236068"/>
    <lineage>
        <taxon>Bacteria</taxon>
        <taxon>Bacillati</taxon>
        <taxon>Actinomycetota</taxon>
        <taxon>Actinomycetes</taxon>
        <taxon>Propionibacteriales</taxon>
        <taxon>Kribbellaceae</taxon>
        <taxon>Kribbella</taxon>
    </lineage>
</organism>
<dbReference type="Pfam" id="PF12867">
    <property type="entry name" value="DinB_2"/>
    <property type="match status" value="1"/>
</dbReference>
<dbReference type="AlphaFoldDB" id="A0A542E7A6"/>
<keyword evidence="3" id="KW-1185">Reference proteome</keyword>